<dbReference type="AlphaFoldDB" id="A0A0L7LJ70"/>
<feature type="non-terminal residue" evidence="5">
    <location>
        <position position="155"/>
    </location>
</feature>
<gene>
    <name evidence="5" type="ORF">OBRU01_01526</name>
</gene>
<dbReference type="Proteomes" id="UP000037510">
    <property type="component" value="Unassembled WGS sequence"/>
</dbReference>
<evidence type="ECO:0000256" key="4">
    <source>
        <dbReference type="ARBA" id="ARBA00026170"/>
    </source>
</evidence>
<organism evidence="5 6">
    <name type="scientific">Operophtera brumata</name>
    <name type="common">Winter moth</name>
    <name type="synonym">Phalaena brumata</name>
    <dbReference type="NCBI Taxonomy" id="104452"/>
    <lineage>
        <taxon>Eukaryota</taxon>
        <taxon>Metazoa</taxon>
        <taxon>Ecdysozoa</taxon>
        <taxon>Arthropoda</taxon>
        <taxon>Hexapoda</taxon>
        <taxon>Insecta</taxon>
        <taxon>Pterygota</taxon>
        <taxon>Neoptera</taxon>
        <taxon>Endopterygota</taxon>
        <taxon>Lepidoptera</taxon>
        <taxon>Glossata</taxon>
        <taxon>Ditrysia</taxon>
        <taxon>Geometroidea</taxon>
        <taxon>Geometridae</taxon>
        <taxon>Larentiinae</taxon>
        <taxon>Operophtera</taxon>
    </lineage>
</organism>
<evidence type="ECO:0000256" key="2">
    <source>
        <dbReference type="ARBA" id="ARBA00022840"/>
    </source>
</evidence>
<dbReference type="SUPFAM" id="SSF52540">
    <property type="entry name" value="P-loop containing nucleoside triphosphate hydrolases"/>
    <property type="match status" value="1"/>
</dbReference>
<protein>
    <recommendedName>
        <fullName evidence="4">Protein KTI12 homolog</fullName>
    </recommendedName>
</protein>
<dbReference type="PANTHER" id="PTHR12435">
    <property type="match status" value="1"/>
</dbReference>
<accession>A0A0L7LJ70</accession>
<keyword evidence="2" id="KW-0067">ATP-binding</keyword>
<keyword evidence="6" id="KW-1185">Reference proteome</keyword>
<reference evidence="5 6" key="1">
    <citation type="journal article" date="2015" name="Genome Biol. Evol.">
        <title>The genome of winter moth (Operophtera brumata) provides a genomic perspective on sexual dimorphism and phenology.</title>
        <authorList>
            <person name="Derks M.F."/>
            <person name="Smit S."/>
            <person name="Salis L."/>
            <person name="Schijlen E."/>
            <person name="Bossers A."/>
            <person name="Mateman C."/>
            <person name="Pijl A.S."/>
            <person name="de Ridder D."/>
            <person name="Groenen M.A."/>
            <person name="Visser M.E."/>
            <person name="Megens H.J."/>
        </authorList>
    </citation>
    <scope>NUCLEOTIDE SEQUENCE [LARGE SCALE GENOMIC DNA]</scope>
    <source>
        <strain evidence="5">WM2013NL</strain>
        <tissue evidence="5">Head and thorax</tissue>
    </source>
</reference>
<dbReference type="STRING" id="104452.A0A0L7LJ70"/>
<dbReference type="EMBL" id="JTDY01000871">
    <property type="protein sequence ID" value="KOB75603.1"/>
    <property type="molecule type" value="Genomic_DNA"/>
</dbReference>
<dbReference type="Pfam" id="PF08433">
    <property type="entry name" value="KTI12"/>
    <property type="match status" value="1"/>
</dbReference>
<comment type="similarity">
    <text evidence="3">Belongs to the KTI12 family.</text>
</comment>
<dbReference type="GO" id="GO:0005524">
    <property type="term" value="F:ATP binding"/>
    <property type="evidence" value="ECO:0007669"/>
    <property type="project" value="UniProtKB-KW"/>
</dbReference>
<comment type="caution">
    <text evidence="5">The sequence shown here is derived from an EMBL/GenBank/DDBJ whole genome shotgun (WGS) entry which is preliminary data.</text>
</comment>
<sequence length="155" mass="17596">MPLIILCGTPVSGKTTRTYELKEFFETKHGKKVEIVSEDEAIVKLGYEKNSTYLDSQKEKRVRGHLKSEVIRLIGKDNVVILDGSNYIKGFRYELYCASKASKSTQCTVHTIRSHEEAWEGNKLRIDGTSRGRDEVAGCNNLPYTQEVFDALTKF</sequence>
<evidence type="ECO:0000256" key="3">
    <source>
        <dbReference type="ARBA" id="ARBA00025768"/>
    </source>
</evidence>
<name>A0A0L7LJ70_OPEBR</name>
<evidence type="ECO:0000256" key="1">
    <source>
        <dbReference type="ARBA" id="ARBA00022741"/>
    </source>
</evidence>
<dbReference type="InterPro" id="IPR027417">
    <property type="entry name" value="P-loop_NTPase"/>
</dbReference>
<dbReference type="InterPro" id="IPR013641">
    <property type="entry name" value="KTI12/PSTK"/>
</dbReference>
<evidence type="ECO:0000313" key="6">
    <source>
        <dbReference type="Proteomes" id="UP000037510"/>
    </source>
</evidence>
<proteinExistence type="inferred from homology"/>
<keyword evidence="1" id="KW-0547">Nucleotide-binding</keyword>
<evidence type="ECO:0000313" key="5">
    <source>
        <dbReference type="EMBL" id="KOB75603.1"/>
    </source>
</evidence>
<dbReference type="Gene3D" id="3.40.50.300">
    <property type="entry name" value="P-loop containing nucleotide triphosphate hydrolases"/>
    <property type="match status" value="1"/>
</dbReference>